<reference evidence="1 2" key="1">
    <citation type="journal article" date="2018" name="Science">
        <title>The opium poppy genome and morphinan production.</title>
        <authorList>
            <person name="Guo L."/>
            <person name="Winzer T."/>
            <person name="Yang X."/>
            <person name="Li Y."/>
            <person name="Ning Z."/>
            <person name="He Z."/>
            <person name="Teodor R."/>
            <person name="Lu Y."/>
            <person name="Bowser T.A."/>
            <person name="Graham I.A."/>
            <person name="Ye K."/>
        </authorList>
    </citation>
    <scope>NUCLEOTIDE SEQUENCE [LARGE SCALE GENOMIC DNA]</scope>
    <source>
        <strain evidence="2">cv. HN1</strain>
        <tissue evidence="1">Leaves</tissue>
    </source>
</reference>
<evidence type="ECO:0000313" key="1">
    <source>
        <dbReference type="EMBL" id="RZC75859.1"/>
    </source>
</evidence>
<dbReference type="Gramene" id="RZC75859">
    <property type="protein sequence ID" value="RZC75859"/>
    <property type="gene ID" value="C5167_000373"/>
</dbReference>
<evidence type="ECO:0000313" key="2">
    <source>
        <dbReference type="Proteomes" id="UP000316621"/>
    </source>
</evidence>
<protein>
    <submittedName>
        <fullName evidence="1">Uncharacterized protein</fullName>
    </submittedName>
</protein>
<keyword evidence="2" id="KW-1185">Reference proteome</keyword>
<gene>
    <name evidence="1" type="ORF">C5167_000373</name>
</gene>
<dbReference type="Proteomes" id="UP000316621">
    <property type="component" value="Chromosome 9"/>
</dbReference>
<sequence length="66" mass="7501">DYDNDYDIFLCIPTHYRSCSSYFMCAPVACLAVEPIGTSPSCFPKQGYITRQCKLKEFGRLPVKVL</sequence>
<organism evidence="1 2">
    <name type="scientific">Papaver somniferum</name>
    <name type="common">Opium poppy</name>
    <dbReference type="NCBI Taxonomy" id="3469"/>
    <lineage>
        <taxon>Eukaryota</taxon>
        <taxon>Viridiplantae</taxon>
        <taxon>Streptophyta</taxon>
        <taxon>Embryophyta</taxon>
        <taxon>Tracheophyta</taxon>
        <taxon>Spermatophyta</taxon>
        <taxon>Magnoliopsida</taxon>
        <taxon>Ranunculales</taxon>
        <taxon>Papaveraceae</taxon>
        <taxon>Papaveroideae</taxon>
        <taxon>Papaver</taxon>
    </lineage>
</organism>
<feature type="non-terminal residue" evidence="1">
    <location>
        <position position="1"/>
    </location>
</feature>
<accession>A0A4Y7KVA2</accession>
<proteinExistence type="predicted"/>
<dbReference type="AlphaFoldDB" id="A0A4Y7KVA2"/>
<dbReference type="EMBL" id="CM010723">
    <property type="protein sequence ID" value="RZC75859.1"/>
    <property type="molecule type" value="Genomic_DNA"/>
</dbReference>
<name>A0A4Y7KVA2_PAPSO</name>